<dbReference type="AlphaFoldDB" id="A0A6I0F431"/>
<accession>A0A6I0F431</accession>
<dbReference type="Proteomes" id="UP000432715">
    <property type="component" value="Unassembled WGS sequence"/>
</dbReference>
<keyword evidence="3" id="KW-1185">Reference proteome</keyword>
<dbReference type="InterPro" id="IPR048667">
    <property type="entry name" value="Imm5-like"/>
</dbReference>
<dbReference type="RefSeq" id="WP_151862400.1">
    <property type="nucleotide sequence ID" value="NZ_WBZC01000091.1"/>
</dbReference>
<dbReference type="EMBL" id="WBZC01000091">
    <property type="protein sequence ID" value="KAB3529286.1"/>
    <property type="molecule type" value="Genomic_DNA"/>
</dbReference>
<evidence type="ECO:0000259" key="1">
    <source>
        <dbReference type="Pfam" id="PF21805"/>
    </source>
</evidence>
<dbReference type="Pfam" id="PF21805">
    <property type="entry name" value="Imm5_like"/>
    <property type="match status" value="1"/>
</dbReference>
<gene>
    <name evidence="2" type="ORF">F8154_14895</name>
</gene>
<sequence>MPTKPKIKIVDNPLIRDEIDNLYETTNQVLLAKWSLSIAKHILLIVGIDYESIDVIVEGFEVNELWQSGNARMHDVRQSGFKIHKLAREMKNEIHKTALRVVGQAVGSGHMSEHSMVASDYAIKLIGLLYENDLDAISTERTWQLNELQRIIKSNEKTQE</sequence>
<dbReference type="OrthoDB" id="2222991at2"/>
<evidence type="ECO:0000313" key="3">
    <source>
        <dbReference type="Proteomes" id="UP000432715"/>
    </source>
</evidence>
<protein>
    <recommendedName>
        <fullName evidence="1">Imm-5-like domain-containing protein</fullName>
    </recommendedName>
</protein>
<comment type="caution">
    <text evidence="2">The sequence shown here is derived from an EMBL/GenBank/DDBJ whole genome shotgun (WGS) entry which is preliminary data.</text>
</comment>
<reference evidence="2 3" key="1">
    <citation type="submission" date="2019-10" db="EMBL/GenBank/DDBJ databases">
        <title>Alkaliphilus serpentinus sp. nov. and Alkaliphilus pronyensis sp. nov., two novel anaerobic alkaliphilic species isolated from the serpentinized-hosted hydrothermal field of the Prony Bay (New Caledonia).</title>
        <authorList>
            <person name="Postec A."/>
        </authorList>
    </citation>
    <scope>NUCLEOTIDE SEQUENCE [LARGE SCALE GENOMIC DNA]</scope>
    <source>
        <strain evidence="2 3">LacV</strain>
    </source>
</reference>
<evidence type="ECO:0000313" key="2">
    <source>
        <dbReference type="EMBL" id="KAB3529286.1"/>
    </source>
</evidence>
<feature type="domain" description="Imm-5-like" evidence="1">
    <location>
        <begin position="22"/>
        <end position="149"/>
    </location>
</feature>
<organism evidence="2 3">
    <name type="scientific">Alkaliphilus pronyensis</name>
    <dbReference type="NCBI Taxonomy" id="1482732"/>
    <lineage>
        <taxon>Bacteria</taxon>
        <taxon>Bacillati</taxon>
        <taxon>Bacillota</taxon>
        <taxon>Clostridia</taxon>
        <taxon>Peptostreptococcales</taxon>
        <taxon>Natronincolaceae</taxon>
        <taxon>Alkaliphilus</taxon>
    </lineage>
</organism>
<name>A0A6I0F431_9FIRM</name>
<proteinExistence type="predicted"/>